<dbReference type="GO" id="GO:0009898">
    <property type="term" value="C:cytoplasmic side of plasma membrane"/>
    <property type="evidence" value="ECO:0007669"/>
    <property type="project" value="TreeGrafter"/>
</dbReference>
<name>A0A3N6W3I5_9ACTN</name>
<dbReference type="Proteomes" id="UP000275225">
    <property type="component" value="Unassembled WGS sequence"/>
</dbReference>
<dbReference type="EMBL" id="RQJX01000028">
    <property type="protein sequence ID" value="RQN02030.1"/>
    <property type="molecule type" value="Genomic_DNA"/>
</dbReference>
<sequence>MWPHITLDMRTDKTAEVVVLGLSRVVNSVDEALAMVAGIAAKLDRQVEATTKVQGETTGSIVVFPDRTYADAATPDDRHSIADAPDVEHPALATLTDSEAADPVAPSNPWTPTPATSAPPIHVAPEAPRHARRSFITTTPVAEPARQGWRGTLNRFGLRLSPGAEEQQWRSDVQAVSQHWPGPRTIAIANPKGGAGKTPASAVISAVFARYGGAGVLAWDNNETRGTLAWRTEGASHDATVLDLLPQTEQLLSTTAQSAEMSFFTHHQPGDKYDVLRSDQSVAGDHEVSADDVHRIHRVAARYYRLIVMDSGNNERAANWRAMIEHANQLVVPCTNAEETAEAGARLLDALKERDEHSAQLAENAVVLVSQRTPSKDPNVARIVDGFTPLVRKVVPIPYDPALSTGVIHFDALRPATQRAWLAAAAAVAEGL</sequence>
<dbReference type="SUPFAM" id="SSF52540">
    <property type="entry name" value="P-loop containing nucleoside triphosphate hydrolases"/>
    <property type="match status" value="1"/>
</dbReference>
<evidence type="ECO:0000256" key="1">
    <source>
        <dbReference type="SAM" id="MobiDB-lite"/>
    </source>
</evidence>
<dbReference type="OrthoDB" id="4640801at2"/>
<protein>
    <submittedName>
        <fullName evidence="2">ParA family protein</fullName>
    </submittedName>
</protein>
<feature type="compositionally biased region" description="Low complexity" evidence="1">
    <location>
        <begin position="105"/>
        <end position="119"/>
    </location>
</feature>
<evidence type="ECO:0000313" key="3">
    <source>
        <dbReference type="Proteomes" id="UP000275225"/>
    </source>
</evidence>
<organism evidence="2 3">
    <name type="scientific">Aeromicrobium camelliae</name>
    <dbReference type="NCBI Taxonomy" id="1538144"/>
    <lineage>
        <taxon>Bacteria</taxon>
        <taxon>Bacillati</taxon>
        <taxon>Actinomycetota</taxon>
        <taxon>Actinomycetes</taxon>
        <taxon>Propionibacteriales</taxon>
        <taxon>Nocardioidaceae</taxon>
        <taxon>Aeromicrobium</taxon>
    </lineage>
</organism>
<dbReference type="AlphaFoldDB" id="A0A3N6W3I5"/>
<dbReference type="InterPro" id="IPR027417">
    <property type="entry name" value="P-loop_NTPase"/>
</dbReference>
<accession>A0A3N6W3I5</accession>
<dbReference type="PANTHER" id="PTHR43384">
    <property type="entry name" value="SEPTUM SITE-DETERMINING PROTEIN MIND HOMOLOG, CHLOROPLASTIC-RELATED"/>
    <property type="match status" value="1"/>
</dbReference>
<dbReference type="GO" id="GO:0016887">
    <property type="term" value="F:ATP hydrolysis activity"/>
    <property type="evidence" value="ECO:0007669"/>
    <property type="project" value="TreeGrafter"/>
</dbReference>
<dbReference type="Gene3D" id="3.40.50.300">
    <property type="entry name" value="P-loop containing nucleotide triphosphate hydrolases"/>
    <property type="match status" value="1"/>
</dbReference>
<evidence type="ECO:0000313" key="2">
    <source>
        <dbReference type="EMBL" id="RQN02030.1"/>
    </source>
</evidence>
<comment type="caution">
    <text evidence="2">The sequence shown here is derived from an EMBL/GenBank/DDBJ whole genome shotgun (WGS) entry which is preliminary data.</text>
</comment>
<dbReference type="InterPro" id="IPR050625">
    <property type="entry name" value="ParA/MinD_ATPase"/>
</dbReference>
<reference evidence="2 3" key="1">
    <citation type="submission" date="2018-11" db="EMBL/GenBank/DDBJ databases">
        <authorList>
            <person name="Li F."/>
        </authorList>
    </citation>
    <scope>NUCLEOTIDE SEQUENCE [LARGE SCALE GENOMIC DNA]</scope>
    <source>
        <strain evidence="2 3">YS17T</strain>
    </source>
</reference>
<dbReference type="GO" id="GO:0051782">
    <property type="term" value="P:negative regulation of cell division"/>
    <property type="evidence" value="ECO:0007669"/>
    <property type="project" value="TreeGrafter"/>
</dbReference>
<feature type="region of interest" description="Disordered" evidence="1">
    <location>
        <begin position="99"/>
        <end position="119"/>
    </location>
</feature>
<dbReference type="GO" id="GO:0005524">
    <property type="term" value="F:ATP binding"/>
    <property type="evidence" value="ECO:0007669"/>
    <property type="project" value="TreeGrafter"/>
</dbReference>
<proteinExistence type="predicted"/>
<dbReference type="PANTHER" id="PTHR43384:SF14">
    <property type="entry name" value="ESX-1 SECRETION-ASSOCIATED PROTEIN ESPI"/>
    <property type="match status" value="1"/>
</dbReference>
<gene>
    <name evidence="2" type="ORF">EHW97_14845</name>
</gene>
<dbReference type="GO" id="GO:0005829">
    <property type="term" value="C:cytosol"/>
    <property type="evidence" value="ECO:0007669"/>
    <property type="project" value="TreeGrafter"/>
</dbReference>
<keyword evidence="3" id="KW-1185">Reference proteome</keyword>